<accession>A0A9X9A623</accession>
<gene>
    <name evidence="2" type="ORF">FC695_26185</name>
</gene>
<comment type="caution">
    <text evidence="2">The sequence shown here is derived from an EMBL/GenBank/DDBJ whole genome shotgun (WGS) entry which is preliminary data.</text>
</comment>
<dbReference type="Proteomes" id="UP000308444">
    <property type="component" value="Unassembled WGS sequence"/>
</dbReference>
<sequence length="168" mass="19027">LTEASIVNLGFTSGLISKALGLDEFKPIFPPATCNSTFTFSFKPHSSMDRNLIHKNGQVEIDAMFVEKRNKVNTLFVIEAKVGNKHKSLAKHKLLYPVLAVAPQIPDNIPIVPVYLKAQYEKDGIHFHIVECEIPDPRKDLVGYNELQVKHYKHYILPSQLLEYTGKK</sequence>
<evidence type="ECO:0000313" key="3">
    <source>
        <dbReference type="Proteomes" id="UP000308444"/>
    </source>
</evidence>
<protein>
    <recommendedName>
        <fullName evidence="1">DUF6997 domain-containing protein</fullName>
    </recommendedName>
</protein>
<evidence type="ECO:0000313" key="2">
    <source>
        <dbReference type="EMBL" id="TKI96445.1"/>
    </source>
</evidence>
<dbReference type="EMBL" id="SZOH01002177">
    <property type="protein sequence ID" value="TKI96445.1"/>
    <property type="molecule type" value="Genomic_DNA"/>
</dbReference>
<proteinExistence type="predicted"/>
<reference evidence="2 3" key="1">
    <citation type="journal article" date="2019" name="Environ. Microbiol.">
        <title>An active ?-lactamase is a part of an orchestrated cell wall stress resistance network of Bacillus subtilis and related rhizosphere species.</title>
        <authorList>
            <person name="Bucher T."/>
            <person name="Keren-Paz A."/>
            <person name="Hausser J."/>
            <person name="Olender T."/>
            <person name="Cytryn E."/>
            <person name="Kolodkin-Gal I."/>
        </authorList>
    </citation>
    <scope>NUCLEOTIDE SEQUENCE [LARGE SCALE GENOMIC DNA]</scope>
    <source>
        <strain evidence="2 3">I32</strain>
    </source>
</reference>
<feature type="non-terminal residue" evidence="2">
    <location>
        <position position="1"/>
    </location>
</feature>
<dbReference type="Pfam" id="PF22518">
    <property type="entry name" value="DUF6997"/>
    <property type="match status" value="1"/>
</dbReference>
<organism evidence="2 3">
    <name type="scientific">Bacillus cereus</name>
    <dbReference type="NCBI Taxonomy" id="1396"/>
    <lineage>
        <taxon>Bacteria</taxon>
        <taxon>Bacillati</taxon>
        <taxon>Bacillota</taxon>
        <taxon>Bacilli</taxon>
        <taxon>Bacillales</taxon>
        <taxon>Bacillaceae</taxon>
        <taxon>Bacillus</taxon>
        <taxon>Bacillus cereus group</taxon>
    </lineage>
</organism>
<dbReference type="AlphaFoldDB" id="A0A9X9A623"/>
<evidence type="ECO:0000259" key="1">
    <source>
        <dbReference type="Pfam" id="PF22518"/>
    </source>
</evidence>
<name>A0A9X9A623_BACCE</name>
<dbReference type="InterPro" id="IPR054266">
    <property type="entry name" value="DUF6997"/>
</dbReference>
<feature type="domain" description="DUF6997" evidence="1">
    <location>
        <begin position="2"/>
        <end position="155"/>
    </location>
</feature>